<protein>
    <submittedName>
        <fullName evidence="1">Uncharacterized protein</fullName>
    </submittedName>
</protein>
<gene>
    <name evidence="1" type="ORF">ACFSFX_10290</name>
</gene>
<name>A0ABW4Q8H2_9MICC</name>
<keyword evidence="2" id="KW-1185">Reference proteome</keyword>
<reference evidence="2" key="1">
    <citation type="journal article" date="2019" name="Int. J. Syst. Evol. Microbiol.">
        <title>The Global Catalogue of Microorganisms (GCM) 10K type strain sequencing project: providing services to taxonomists for standard genome sequencing and annotation.</title>
        <authorList>
            <consortium name="The Broad Institute Genomics Platform"/>
            <consortium name="The Broad Institute Genome Sequencing Center for Infectious Disease"/>
            <person name="Wu L."/>
            <person name="Ma J."/>
        </authorList>
    </citation>
    <scope>NUCLEOTIDE SEQUENCE [LARGE SCALE GENOMIC DNA]</scope>
    <source>
        <strain evidence="2">JCM 11496</strain>
    </source>
</reference>
<proteinExistence type="predicted"/>
<evidence type="ECO:0000313" key="1">
    <source>
        <dbReference type="EMBL" id="MFD1846987.1"/>
    </source>
</evidence>
<evidence type="ECO:0000313" key="2">
    <source>
        <dbReference type="Proteomes" id="UP001597307"/>
    </source>
</evidence>
<organism evidence="1 2">
    <name type="scientific">Arthrobacter flavus</name>
    <dbReference type="NCBI Taxonomy" id="95172"/>
    <lineage>
        <taxon>Bacteria</taxon>
        <taxon>Bacillati</taxon>
        <taxon>Actinomycetota</taxon>
        <taxon>Actinomycetes</taxon>
        <taxon>Micrococcales</taxon>
        <taxon>Micrococcaceae</taxon>
        <taxon>Arthrobacter</taxon>
    </lineage>
</organism>
<dbReference type="RefSeq" id="WP_343878718.1">
    <property type="nucleotide sequence ID" value="NZ_BAAAIJ010000024.1"/>
</dbReference>
<dbReference type="EMBL" id="JBHUGA010000035">
    <property type="protein sequence ID" value="MFD1846987.1"/>
    <property type="molecule type" value="Genomic_DNA"/>
</dbReference>
<sequence>MNATYGDTYRVRLRSLEWATDLIRELRHSEDVDAVSVATHWALDAVYDLFEVYRLAAPIGKDHDGWLKDNDAMVIGGLIFIRGEKTHQGVRVDGPNPFKKYRKKFESFADLTDWVWADAATDNPRYQQRLQWYSKLLAGRALWVPLDHAWLWFVDNSPIKIPAQDARQVRGWVEGVRPNYRSQTSGGAQLRGSL</sequence>
<accession>A0ABW4Q8H2</accession>
<dbReference type="Proteomes" id="UP001597307">
    <property type="component" value="Unassembled WGS sequence"/>
</dbReference>
<comment type="caution">
    <text evidence="1">The sequence shown here is derived from an EMBL/GenBank/DDBJ whole genome shotgun (WGS) entry which is preliminary data.</text>
</comment>